<dbReference type="InterPro" id="IPR036063">
    <property type="entry name" value="Smr_dom_sf"/>
</dbReference>
<dbReference type="SUPFAM" id="SSF54236">
    <property type="entry name" value="Ubiquitin-like"/>
    <property type="match status" value="2"/>
</dbReference>
<dbReference type="AlphaFoldDB" id="A0A8T0G7W0"/>
<dbReference type="EMBL" id="CM026433">
    <property type="protein sequence ID" value="KAG0554925.1"/>
    <property type="molecule type" value="Genomic_DNA"/>
</dbReference>
<evidence type="ECO:0000259" key="2">
    <source>
        <dbReference type="PROSITE" id="PS50053"/>
    </source>
</evidence>
<dbReference type="SMART" id="SM00213">
    <property type="entry name" value="UBQ"/>
    <property type="match status" value="2"/>
</dbReference>
<dbReference type="Gene3D" id="3.10.20.90">
    <property type="entry name" value="Phosphatidylinositol 3-kinase Catalytic Subunit, Chain A, domain 1"/>
    <property type="match status" value="2"/>
</dbReference>
<keyword evidence="5" id="KW-1185">Reference proteome</keyword>
<keyword evidence="1" id="KW-0732">Signal</keyword>
<gene>
    <name evidence="4" type="ORF">KC19_12G130700</name>
</gene>
<feature type="signal peptide" evidence="1">
    <location>
        <begin position="1"/>
        <end position="18"/>
    </location>
</feature>
<evidence type="ECO:0000313" key="4">
    <source>
        <dbReference type="EMBL" id="KAG0554925.1"/>
    </source>
</evidence>
<dbReference type="InterPro" id="IPR000626">
    <property type="entry name" value="Ubiquitin-like_dom"/>
</dbReference>
<proteinExistence type="predicted"/>
<evidence type="ECO:0008006" key="6">
    <source>
        <dbReference type="Google" id="ProtNLM"/>
    </source>
</evidence>
<name>A0A8T0G7W0_CERPU</name>
<dbReference type="PROSITE" id="PS50828">
    <property type="entry name" value="SMR"/>
    <property type="match status" value="1"/>
</dbReference>
<dbReference type="InterPro" id="IPR053020">
    <property type="entry name" value="Smr_domain_protein"/>
</dbReference>
<organism evidence="4 5">
    <name type="scientific">Ceratodon purpureus</name>
    <name type="common">Fire moss</name>
    <name type="synonym">Dicranum purpureum</name>
    <dbReference type="NCBI Taxonomy" id="3225"/>
    <lineage>
        <taxon>Eukaryota</taxon>
        <taxon>Viridiplantae</taxon>
        <taxon>Streptophyta</taxon>
        <taxon>Embryophyta</taxon>
        <taxon>Bryophyta</taxon>
        <taxon>Bryophytina</taxon>
        <taxon>Bryopsida</taxon>
        <taxon>Dicranidae</taxon>
        <taxon>Pseudoditrichales</taxon>
        <taxon>Ditrichaceae</taxon>
        <taxon>Ceratodon</taxon>
    </lineage>
</organism>
<protein>
    <recommendedName>
        <fullName evidence="6">Smr domain-containing protein</fullName>
    </recommendedName>
</protein>
<dbReference type="InterPro" id="IPR029071">
    <property type="entry name" value="Ubiquitin-like_domsf"/>
</dbReference>
<evidence type="ECO:0000256" key="1">
    <source>
        <dbReference type="SAM" id="SignalP"/>
    </source>
</evidence>
<feature type="chain" id="PRO_5035806276" description="Smr domain-containing protein" evidence="1">
    <location>
        <begin position="19"/>
        <end position="660"/>
    </location>
</feature>
<dbReference type="CDD" id="cd17039">
    <property type="entry name" value="Ubl_ubiquitin_like"/>
    <property type="match status" value="2"/>
</dbReference>
<dbReference type="Gene3D" id="3.30.1370.110">
    <property type="match status" value="1"/>
</dbReference>
<dbReference type="PANTHER" id="PTHR47417">
    <property type="entry name" value="SMR DOMAIN-CONTAINING PROTEIN YPL199C"/>
    <property type="match status" value="1"/>
</dbReference>
<dbReference type="PANTHER" id="PTHR47417:SF1">
    <property type="entry name" value="SMR DOMAIN-CONTAINING PROTEIN YPL199C"/>
    <property type="match status" value="1"/>
</dbReference>
<dbReference type="SUPFAM" id="SSF160443">
    <property type="entry name" value="SMR domain-like"/>
    <property type="match status" value="1"/>
</dbReference>
<evidence type="ECO:0000313" key="5">
    <source>
        <dbReference type="Proteomes" id="UP000822688"/>
    </source>
</evidence>
<dbReference type="PROSITE" id="PS50053">
    <property type="entry name" value="UBIQUITIN_2"/>
    <property type="match status" value="1"/>
</dbReference>
<sequence>MDLIMASFFYFLFFEAMTSILKKWAQKRDSQFRNHLEMLHMLHMSRLEYTRSYEQPWRGVPDAAGVTGVIEIRVLDGFTDTVYTLDMHSTDPVAVLKEEIGRGMNIQCPYSLHIEFNGKVYLNDCSRTLDACKIRSGSTLRVIKLRPDMCIYVRAPELRRNFSLEVGSNYSMYDVKNMISKELGLEYPQNKGAEWNKDTIPGPHRQRLFCLGKELEDFRTLATSEIENDSTLYLKILKDLKEISKPRDPDRQFHILEGQHWRMARMDFNTQSGATLNVSAGLKGAGKPRKKITLKLLGAKGPEVSLIMDHITASFINSIANSMRTVWRIRHLRLSSNALSRPEGDPAGIIFAYIPGDPARLEGPSLERYMPRTKDRSLLVFLYNFGTNCLHGMFKVWSDDWNIGHPQIRLELSGSGSSLQYKKIPPEIIRTIDGTGTVLRVLLSSNVTQHFKGLCERDAQTSEETLKVYHSELQRIKAAWERPGWAMAEKCHDNLYCPCKGLENFRSLCPCIFEKECLVERAKGHQDHAFVLRKECDGLDESCRLCKLADLSQKIADASNKQASWRIFDSVNNKYKDQTHRTMDLHNQPVHQAEEITRYYLDKFSRNYYVDKFTIITGRGKNSVSGRCIIKEAVLSIVDKHPFVKLDSSDNEGRVVIKFI</sequence>
<dbReference type="Proteomes" id="UP000822688">
    <property type="component" value="Chromosome 12"/>
</dbReference>
<feature type="domain" description="Smr" evidence="3">
    <location>
        <begin position="583"/>
        <end position="660"/>
    </location>
</feature>
<reference evidence="4" key="1">
    <citation type="submission" date="2020-06" db="EMBL/GenBank/DDBJ databases">
        <title>WGS assembly of Ceratodon purpureus strain R40.</title>
        <authorList>
            <person name="Carey S.B."/>
            <person name="Jenkins J."/>
            <person name="Shu S."/>
            <person name="Lovell J.T."/>
            <person name="Sreedasyam A."/>
            <person name="Maumus F."/>
            <person name="Tiley G.P."/>
            <person name="Fernandez-Pozo N."/>
            <person name="Barry K."/>
            <person name="Chen C."/>
            <person name="Wang M."/>
            <person name="Lipzen A."/>
            <person name="Daum C."/>
            <person name="Saski C.A."/>
            <person name="Payton A.C."/>
            <person name="Mcbreen J.C."/>
            <person name="Conrad R.E."/>
            <person name="Kollar L.M."/>
            <person name="Olsson S."/>
            <person name="Huttunen S."/>
            <person name="Landis J.B."/>
            <person name="Wickett N.J."/>
            <person name="Johnson M.G."/>
            <person name="Rensing S.A."/>
            <person name="Grimwood J."/>
            <person name="Schmutz J."/>
            <person name="Mcdaniel S.F."/>
        </authorList>
    </citation>
    <scope>NUCLEOTIDE SEQUENCE</scope>
    <source>
        <strain evidence="4">R40</strain>
    </source>
</reference>
<dbReference type="Pfam" id="PF01713">
    <property type="entry name" value="Smr"/>
    <property type="match status" value="1"/>
</dbReference>
<dbReference type="InterPro" id="IPR002625">
    <property type="entry name" value="Smr_dom"/>
</dbReference>
<comment type="caution">
    <text evidence="4">The sequence shown here is derived from an EMBL/GenBank/DDBJ whole genome shotgun (WGS) entry which is preliminary data.</text>
</comment>
<accession>A0A8T0G7W0</accession>
<feature type="domain" description="Ubiquitin-like" evidence="2">
    <location>
        <begin position="149"/>
        <end position="234"/>
    </location>
</feature>
<evidence type="ECO:0000259" key="3">
    <source>
        <dbReference type="PROSITE" id="PS50828"/>
    </source>
</evidence>